<keyword evidence="4" id="KW-0255">Endonuclease</keyword>
<evidence type="ECO:0000256" key="4">
    <source>
        <dbReference type="ARBA" id="ARBA00022759"/>
    </source>
</evidence>
<evidence type="ECO:0000256" key="6">
    <source>
        <dbReference type="ARBA" id="ARBA00022918"/>
    </source>
</evidence>
<reference evidence="8" key="1">
    <citation type="submission" date="2022-03" db="EMBL/GenBank/DDBJ databases">
        <authorList>
            <person name="Alioto T."/>
            <person name="Alioto T."/>
            <person name="Gomez Garrido J."/>
        </authorList>
    </citation>
    <scope>NUCLEOTIDE SEQUENCE</scope>
</reference>
<protein>
    <submittedName>
        <fullName evidence="8">NYNRIN-like isoform X1</fullName>
    </submittedName>
</protein>
<dbReference type="SUPFAM" id="SSF53098">
    <property type="entry name" value="Ribonuclease H-like"/>
    <property type="match status" value="1"/>
</dbReference>
<sequence>MAAVCAQEHGGGMCPIAFFSKVVPAPVQGMPACLRALAACAMAVETATTITLGHPTILHTSHQVTQLIKNLTTQHMTAQRLSSYEIILLNTQNLSIVYGPVNSGPMSVLHAILTSASDSVSIPSEPHNCIEQIHIATSPRADLSSTALSGPDVTTVFVDGSCSRPNDGTYLTGYAVVQLPDKIIEADTIFQPSAQAAELIALTRACQLFSGQRVNIYTDSRYAHGVVHDFGVIWKQRGFVGADGKTISHTNLIQSLLDAILFPSEVAVIHCKAHTLGSDDISRGNALADKVAKEVAAKTLYYEMFPAMLTPPTCPTDSLLLQLQAFATQSDFDFWIKQGLEKDQNDLFSKEGRIGIPEASCFIFISQAHGPGHKSISSTIQFLMNSFYIRNLRQHVQSFVRSCEPCMRTHPNIPHKSQHEPLPPPAAPFTHLQIDFTHVPKIGKK</sequence>
<dbReference type="GO" id="GO:0004523">
    <property type="term" value="F:RNA-DNA hybrid ribonuclease activity"/>
    <property type="evidence" value="ECO:0007669"/>
    <property type="project" value="InterPro"/>
</dbReference>
<dbReference type="EMBL" id="OW240912">
    <property type="protein sequence ID" value="CAH2226283.1"/>
    <property type="molecule type" value="Genomic_DNA"/>
</dbReference>
<dbReference type="CDD" id="cd09273">
    <property type="entry name" value="RNase_HI_RT_Bel"/>
    <property type="match status" value="1"/>
</dbReference>
<dbReference type="PROSITE" id="PS50879">
    <property type="entry name" value="RNASE_H_1"/>
    <property type="match status" value="1"/>
</dbReference>
<evidence type="ECO:0000256" key="3">
    <source>
        <dbReference type="ARBA" id="ARBA00022722"/>
    </source>
</evidence>
<keyword evidence="3" id="KW-0540">Nuclease</keyword>
<accession>A0AAD1R8I2</accession>
<dbReference type="PANTHER" id="PTHR41694:SF5">
    <property type="entry name" value="RIBONUCLEASE H"/>
    <property type="match status" value="1"/>
</dbReference>
<dbReference type="InterPro" id="IPR036397">
    <property type="entry name" value="RNaseH_sf"/>
</dbReference>
<dbReference type="InterPro" id="IPR041373">
    <property type="entry name" value="RT_RNaseH"/>
</dbReference>
<evidence type="ECO:0000259" key="7">
    <source>
        <dbReference type="PROSITE" id="PS50879"/>
    </source>
</evidence>
<evidence type="ECO:0000256" key="2">
    <source>
        <dbReference type="ARBA" id="ARBA00022695"/>
    </source>
</evidence>
<proteinExistence type="predicted"/>
<keyword evidence="1" id="KW-0808">Transferase</keyword>
<dbReference type="GO" id="GO:0003676">
    <property type="term" value="F:nucleic acid binding"/>
    <property type="evidence" value="ECO:0007669"/>
    <property type="project" value="InterPro"/>
</dbReference>
<evidence type="ECO:0000256" key="1">
    <source>
        <dbReference type="ARBA" id="ARBA00022679"/>
    </source>
</evidence>
<dbReference type="GO" id="GO:0003964">
    <property type="term" value="F:RNA-directed DNA polymerase activity"/>
    <property type="evidence" value="ECO:0007669"/>
    <property type="project" value="UniProtKB-KW"/>
</dbReference>
<feature type="domain" description="RNase H type-1" evidence="7">
    <location>
        <begin position="150"/>
        <end position="297"/>
    </location>
</feature>
<evidence type="ECO:0000256" key="5">
    <source>
        <dbReference type="ARBA" id="ARBA00022801"/>
    </source>
</evidence>
<organism evidence="8 9">
    <name type="scientific">Pelobates cultripes</name>
    <name type="common">Western spadefoot toad</name>
    <dbReference type="NCBI Taxonomy" id="61616"/>
    <lineage>
        <taxon>Eukaryota</taxon>
        <taxon>Metazoa</taxon>
        <taxon>Chordata</taxon>
        <taxon>Craniata</taxon>
        <taxon>Vertebrata</taxon>
        <taxon>Euteleostomi</taxon>
        <taxon>Amphibia</taxon>
        <taxon>Batrachia</taxon>
        <taxon>Anura</taxon>
        <taxon>Pelobatoidea</taxon>
        <taxon>Pelobatidae</taxon>
        <taxon>Pelobates</taxon>
    </lineage>
</organism>
<keyword evidence="5" id="KW-0378">Hydrolase</keyword>
<name>A0AAD1R8I2_PELCU</name>
<dbReference type="Gene3D" id="3.10.20.370">
    <property type="match status" value="1"/>
</dbReference>
<dbReference type="Gene3D" id="1.10.340.70">
    <property type="match status" value="1"/>
</dbReference>
<dbReference type="PANTHER" id="PTHR41694">
    <property type="entry name" value="ENDOGENOUS RETROVIRUS GROUP K MEMBER POL PROTEIN"/>
    <property type="match status" value="1"/>
</dbReference>
<keyword evidence="6" id="KW-0695">RNA-directed DNA polymerase</keyword>
<dbReference type="Proteomes" id="UP001295444">
    <property type="component" value="Chromosome 01"/>
</dbReference>
<dbReference type="SUPFAM" id="SSF56672">
    <property type="entry name" value="DNA/RNA polymerases"/>
    <property type="match status" value="1"/>
</dbReference>
<dbReference type="AlphaFoldDB" id="A0AAD1R8I2"/>
<dbReference type="Pfam" id="PF17921">
    <property type="entry name" value="Integrase_H2C2"/>
    <property type="match status" value="1"/>
</dbReference>
<keyword evidence="2" id="KW-0548">Nucleotidyltransferase</keyword>
<evidence type="ECO:0000313" key="9">
    <source>
        <dbReference type="Proteomes" id="UP001295444"/>
    </source>
</evidence>
<keyword evidence="9" id="KW-1185">Reference proteome</keyword>
<dbReference type="InterPro" id="IPR041588">
    <property type="entry name" value="Integrase_H2C2"/>
</dbReference>
<gene>
    <name evidence="8" type="ORF">PECUL_23A003598</name>
</gene>
<dbReference type="Pfam" id="PF00075">
    <property type="entry name" value="RNase_H"/>
    <property type="match status" value="1"/>
</dbReference>
<dbReference type="InterPro" id="IPR002156">
    <property type="entry name" value="RNaseH_domain"/>
</dbReference>
<dbReference type="Gene3D" id="3.30.420.10">
    <property type="entry name" value="Ribonuclease H-like superfamily/Ribonuclease H"/>
    <property type="match status" value="1"/>
</dbReference>
<evidence type="ECO:0000313" key="8">
    <source>
        <dbReference type="EMBL" id="CAH2226283.1"/>
    </source>
</evidence>
<dbReference type="InterPro" id="IPR043502">
    <property type="entry name" value="DNA/RNA_pol_sf"/>
</dbReference>
<dbReference type="Pfam" id="PF17917">
    <property type="entry name" value="RT_RNaseH"/>
    <property type="match status" value="1"/>
</dbReference>
<dbReference type="InterPro" id="IPR012337">
    <property type="entry name" value="RNaseH-like_sf"/>
</dbReference>